<sequence length="407" mass="41229">MTVTGKDPAPGPPPPAGGARTGPGGAPARATDAAEPGGHGRPARPDEPDGPNGPNGHGEWSSARSRRGVPWLLAAGLTLLLALLTLMSAGLGAYEIPPGDILSSVAHRAGLGGGELARVPESVLWNVRFPRIVLALLVGASLGCAGALMQGVFGNPLAEPGVIGVSSGAAVGAVAAISLGLSFLGTWTLPAFAFAAGLGTALLVYTMSRSGGRTEIVTLILTGIAVNAFAGALIGLFIFLADTAAVNRIAFWQLGSLSQATWPKVLAVLPCAAVGLAVAPLHARRLDLLALGERPARHLGVDVERLRVVLVLVVALLTAAAVSVSGVIGFVGLVVPHLLRMAAGPGHRFLIPGSALGGAVVLLAGDLAARTVAEPAELPLGVLTALFGSPFFFWLLRRTRRRQGGWA</sequence>
<evidence type="ECO:0000256" key="6">
    <source>
        <dbReference type="ARBA" id="ARBA00022989"/>
    </source>
</evidence>
<keyword evidence="5 9" id="KW-0812">Transmembrane</keyword>
<feature type="region of interest" description="Disordered" evidence="8">
    <location>
        <begin position="1"/>
        <end position="63"/>
    </location>
</feature>
<proteinExistence type="inferred from homology"/>
<dbReference type="SUPFAM" id="SSF81345">
    <property type="entry name" value="ABC transporter involved in vitamin B12 uptake, BtuC"/>
    <property type="match status" value="1"/>
</dbReference>
<dbReference type="Proteomes" id="UP000645555">
    <property type="component" value="Unassembled WGS sequence"/>
</dbReference>
<keyword evidence="7 9" id="KW-0472">Membrane</keyword>
<name>A0A918KKC5_9ACTN</name>
<feature type="transmembrane region" description="Helical" evidence="9">
    <location>
        <begin position="161"/>
        <end position="181"/>
    </location>
</feature>
<keyword evidence="11" id="KW-1185">Reference proteome</keyword>
<organism evidence="10 11">
    <name type="scientific">Streptomyces fructofermentans</name>
    <dbReference type="NCBI Taxonomy" id="152141"/>
    <lineage>
        <taxon>Bacteria</taxon>
        <taxon>Bacillati</taxon>
        <taxon>Actinomycetota</taxon>
        <taxon>Actinomycetes</taxon>
        <taxon>Kitasatosporales</taxon>
        <taxon>Streptomycetaceae</taxon>
        <taxon>Streptomyces</taxon>
    </lineage>
</organism>
<dbReference type="Pfam" id="PF01032">
    <property type="entry name" value="FecCD"/>
    <property type="match status" value="1"/>
</dbReference>
<dbReference type="InterPro" id="IPR000522">
    <property type="entry name" value="ABC_transptr_permease_BtuC"/>
</dbReference>
<dbReference type="CDD" id="cd06550">
    <property type="entry name" value="TM_ABC_iron-siderophores_like"/>
    <property type="match status" value="1"/>
</dbReference>
<dbReference type="InterPro" id="IPR037294">
    <property type="entry name" value="ABC_BtuC-like"/>
</dbReference>
<evidence type="ECO:0000313" key="11">
    <source>
        <dbReference type="Proteomes" id="UP000645555"/>
    </source>
</evidence>
<dbReference type="AlphaFoldDB" id="A0A918KKC5"/>
<feature type="transmembrane region" description="Helical" evidence="9">
    <location>
        <begin position="378"/>
        <end position="396"/>
    </location>
</feature>
<keyword evidence="4" id="KW-1003">Cell membrane</keyword>
<dbReference type="GO" id="GO:0022857">
    <property type="term" value="F:transmembrane transporter activity"/>
    <property type="evidence" value="ECO:0007669"/>
    <property type="project" value="InterPro"/>
</dbReference>
<dbReference type="Gene3D" id="1.10.3470.10">
    <property type="entry name" value="ABC transporter involved in vitamin B12 uptake, BtuC"/>
    <property type="match status" value="1"/>
</dbReference>
<comment type="similarity">
    <text evidence="2">Belongs to the binding-protein-dependent transport system permease family. FecCD subfamily.</text>
</comment>
<evidence type="ECO:0000256" key="5">
    <source>
        <dbReference type="ARBA" id="ARBA00022692"/>
    </source>
</evidence>
<evidence type="ECO:0000256" key="8">
    <source>
        <dbReference type="SAM" id="MobiDB-lite"/>
    </source>
</evidence>
<feature type="transmembrane region" description="Helical" evidence="9">
    <location>
        <begin position="308"/>
        <end position="335"/>
    </location>
</feature>
<dbReference type="EMBL" id="BMWD01000012">
    <property type="protein sequence ID" value="GGX66700.1"/>
    <property type="molecule type" value="Genomic_DNA"/>
</dbReference>
<comment type="subcellular location">
    <subcellularLocation>
        <location evidence="1">Cell membrane</location>
        <topology evidence="1">Multi-pass membrane protein</topology>
    </subcellularLocation>
</comment>
<comment type="caution">
    <text evidence="10">The sequence shown here is derived from an EMBL/GenBank/DDBJ whole genome shotgun (WGS) entry which is preliminary data.</text>
</comment>
<gene>
    <name evidence="10" type="ORF">GCM10010515_38010</name>
</gene>
<dbReference type="GO" id="GO:0033214">
    <property type="term" value="P:siderophore-iron import into cell"/>
    <property type="evidence" value="ECO:0007669"/>
    <property type="project" value="TreeGrafter"/>
</dbReference>
<evidence type="ECO:0000256" key="9">
    <source>
        <dbReference type="SAM" id="Phobius"/>
    </source>
</evidence>
<feature type="transmembrane region" description="Helical" evidence="9">
    <location>
        <begin position="187"/>
        <end position="205"/>
    </location>
</feature>
<evidence type="ECO:0000256" key="1">
    <source>
        <dbReference type="ARBA" id="ARBA00004651"/>
    </source>
</evidence>
<reference evidence="10" key="2">
    <citation type="submission" date="2020-09" db="EMBL/GenBank/DDBJ databases">
        <authorList>
            <person name="Sun Q."/>
            <person name="Ohkuma M."/>
        </authorList>
    </citation>
    <scope>NUCLEOTIDE SEQUENCE</scope>
    <source>
        <strain evidence="10">JCM 4956</strain>
    </source>
</reference>
<feature type="transmembrane region" description="Helical" evidence="9">
    <location>
        <begin position="129"/>
        <end position="149"/>
    </location>
</feature>
<accession>A0A918KKC5</accession>
<evidence type="ECO:0000256" key="4">
    <source>
        <dbReference type="ARBA" id="ARBA00022475"/>
    </source>
</evidence>
<keyword evidence="6 9" id="KW-1133">Transmembrane helix</keyword>
<dbReference type="PANTHER" id="PTHR30472:SF25">
    <property type="entry name" value="ABC TRANSPORTER PERMEASE PROTEIN MJ0876-RELATED"/>
    <property type="match status" value="1"/>
</dbReference>
<keyword evidence="3" id="KW-0813">Transport</keyword>
<feature type="transmembrane region" description="Helical" evidence="9">
    <location>
        <begin position="217"/>
        <end position="241"/>
    </location>
</feature>
<feature type="compositionally biased region" description="Low complexity" evidence="8">
    <location>
        <begin position="50"/>
        <end position="59"/>
    </location>
</feature>
<reference evidence="10" key="1">
    <citation type="journal article" date="2014" name="Int. J. Syst. Evol. Microbiol.">
        <title>Complete genome sequence of Corynebacterium casei LMG S-19264T (=DSM 44701T), isolated from a smear-ripened cheese.</title>
        <authorList>
            <consortium name="US DOE Joint Genome Institute (JGI-PGF)"/>
            <person name="Walter F."/>
            <person name="Albersmeier A."/>
            <person name="Kalinowski J."/>
            <person name="Ruckert C."/>
        </authorList>
    </citation>
    <scope>NUCLEOTIDE SEQUENCE</scope>
    <source>
        <strain evidence="10">JCM 4956</strain>
    </source>
</reference>
<dbReference type="GO" id="GO:0005886">
    <property type="term" value="C:plasma membrane"/>
    <property type="evidence" value="ECO:0007669"/>
    <property type="project" value="UniProtKB-SubCell"/>
</dbReference>
<dbReference type="FunFam" id="1.10.3470.10:FF:000001">
    <property type="entry name" value="Vitamin B12 ABC transporter permease BtuC"/>
    <property type="match status" value="1"/>
</dbReference>
<evidence type="ECO:0000256" key="7">
    <source>
        <dbReference type="ARBA" id="ARBA00023136"/>
    </source>
</evidence>
<protein>
    <submittedName>
        <fullName evidence="10">ABC transporter permease</fullName>
    </submittedName>
</protein>
<evidence type="ECO:0000256" key="3">
    <source>
        <dbReference type="ARBA" id="ARBA00022448"/>
    </source>
</evidence>
<evidence type="ECO:0000256" key="2">
    <source>
        <dbReference type="ARBA" id="ARBA00007935"/>
    </source>
</evidence>
<evidence type="ECO:0000313" key="10">
    <source>
        <dbReference type="EMBL" id="GGX66700.1"/>
    </source>
</evidence>
<feature type="transmembrane region" description="Helical" evidence="9">
    <location>
        <begin position="71"/>
        <end position="94"/>
    </location>
</feature>
<dbReference type="PANTHER" id="PTHR30472">
    <property type="entry name" value="FERRIC ENTEROBACTIN TRANSPORT SYSTEM PERMEASE PROTEIN"/>
    <property type="match status" value="1"/>
</dbReference>